<evidence type="ECO:0000313" key="9">
    <source>
        <dbReference type="EMBL" id="KAL1838745.1"/>
    </source>
</evidence>
<dbReference type="SUPFAM" id="SSF51445">
    <property type="entry name" value="(Trans)glycosidases"/>
    <property type="match status" value="1"/>
</dbReference>
<dbReference type="Proteomes" id="UP001583172">
    <property type="component" value="Unassembled WGS sequence"/>
</dbReference>
<evidence type="ECO:0000256" key="7">
    <source>
        <dbReference type="SAM" id="SignalP"/>
    </source>
</evidence>
<keyword evidence="7" id="KW-0732">Signal</keyword>
<evidence type="ECO:0000256" key="5">
    <source>
        <dbReference type="ARBA" id="ARBA00023180"/>
    </source>
</evidence>
<feature type="domain" description="Beta-galactosidase jelly roll" evidence="8">
    <location>
        <begin position="106"/>
        <end position="225"/>
    </location>
</feature>
<dbReference type="InterPro" id="IPR008979">
    <property type="entry name" value="Galactose-bd-like_sf"/>
</dbReference>
<dbReference type="InterPro" id="IPR017853">
    <property type="entry name" value="GH"/>
</dbReference>
<sequence>MNLFCRPYGEAMSLSSLILLYLSVHPVISTNTSSPWPLLGNGLQDAVQRDHYSIIINDQHLLLFCGEMHPFRLPAPELWEDVLEKIKAMGLRMVSIYTHWGFRAPTPDPDSDSASAWTDDGPETGFTGAGVRFYRGTLHLDVPPGLDVSLAFRLRGIALDDKSNATIVSGDKPGGGFRVLLFVNGWQFGRYYPDIASEDTFPVPVGVLDYSGENVVSLAVWTLQEGGARVVVDVIVRYVVESSLDVKFVGRYLRPGVE</sequence>
<evidence type="ECO:0000259" key="8">
    <source>
        <dbReference type="Pfam" id="PF13364"/>
    </source>
</evidence>
<reference evidence="9 10" key="1">
    <citation type="journal article" date="2024" name="Commun. Biol.">
        <title>Comparative genomic analysis of thermophilic fungi reveals convergent evolutionary adaptations and gene losses.</title>
        <authorList>
            <person name="Steindorff A.S."/>
            <person name="Aguilar-Pontes M.V."/>
            <person name="Robinson A.J."/>
            <person name="Andreopoulos B."/>
            <person name="LaButti K."/>
            <person name="Kuo A."/>
            <person name="Mondo S."/>
            <person name="Riley R."/>
            <person name="Otillar R."/>
            <person name="Haridas S."/>
            <person name="Lipzen A."/>
            <person name="Grimwood J."/>
            <person name="Schmutz J."/>
            <person name="Clum A."/>
            <person name="Reid I.D."/>
            <person name="Moisan M.C."/>
            <person name="Butler G."/>
            <person name="Nguyen T.T.M."/>
            <person name="Dewar K."/>
            <person name="Conant G."/>
            <person name="Drula E."/>
            <person name="Henrissat B."/>
            <person name="Hansel C."/>
            <person name="Singer S."/>
            <person name="Hutchinson M.I."/>
            <person name="de Vries R.P."/>
            <person name="Natvig D.O."/>
            <person name="Powell A.J."/>
            <person name="Tsang A."/>
            <person name="Grigoriev I.V."/>
        </authorList>
    </citation>
    <scope>NUCLEOTIDE SEQUENCE [LARGE SCALE GENOMIC DNA]</scope>
    <source>
        <strain evidence="9 10">CBS 620.91</strain>
    </source>
</reference>
<dbReference type="PANTHER" id="PTHR23421">
    <property type="entry name" value="BETA-GALACTOSIDASE RELATED"/>
    <property type="match status" value="1"/>
</dbReference>
<gene>
    <name evidence="9" type="ORF">VTJ49DRAFT_2243</name>
</gene>
<evidence type="ECO:0000256" key="2">
    <source>
        <dbReference type="ARBA" id="ARBA00009809"/>
    </source>
</evidence>
<dbReference type="InterPro" id="IPR025300">
    <property type="entry name" value="BetaGal_jelly_roll_dom"/>
</dbReference>
<organism evidence="9 10">
    <name type="scientific">Humicola insolens</name>
    <name type="common">Soft-rot fungus</name>
    <dbReference type="NCBI Taxonomy" id="85995"/>
    <lineage>
        <taxon>Eukaryota</taxon>
        <taxon>Fungi</taxon>
        <taxon>Dikarya</taxon>
        <taxon>Ascomycota</taxon>
        <taxon>Pezizomycotina</taxon>
        <taxon>Sordariomycetes</taxon>
        <taxon>Sordariomycetidae</taxon>
        <taxon>Sordariales</taxon>
        <taxon>Chaetomiaceae</taxon>
        <taxon>Mycothermus</taxon>
    </lineage>
</organism>
<evidence type="ECO:0000256" key="6">
    <source>
        <dbReference type="ARBA" id="ARBA00023295"/>
    </source>
</evidence>
<keyword evidence="5" id="KW-0325">Glycoprotein</keyword>
<dbReference type="Pfam" id="PF13364">
    <property type="entry name" value="BetaGal_ABD2"/>
    <property type="match status" value="1"/>
</dbReference>
<feature type="signal peptide" evidence="7">
    <location>
        <begin position="1"/>
        <end position="29"/>
    </location>
</feature>
<comment type="similarity">
    <text evidence="2">Belongs to the glycosyl hydrolase 35 family.</text>
</comment>
<proteinExistence type="inferred from homology"/>
<dbReference type="SUPFAM" id="SSF49785">
    <property type="entry name" value="Galactose-binding domain-like"/>
    <property type="match status" value="1"/>
</dbReference>
<comment type="caution">
    <text evidence="9">The sequence shown here is derived from an EMBL/GenBank/DDBJ whole genome shotgun (WGS) entry which is preliminary data.</text>
</comment>
<name>A0ABR3VAD6_HUMIN</name>
<dbReference type="EC" id="3.2.1.23" evidence="3"/>
<evidence type="ECO:0000256" key="3">
    <source>
        <dbReference type="ARBA" id="ARBA00012756"/>
    </source>
</evidence>
<keyword evidence="6" id="KW-0326">Glycosidase</keyword>
<evidence type="ECO:0000313" key="10">
    <source>
        <dbReference type="Proteomes" id="UP001583172"/>
    </source>
</evidence>
<keyword evidence="10" id="KW-1185">Reference proteome</keyword>
<accession>A0ABR3VAD6</accession>
<keyword evidence="4" id="KW-0378">Hydrolase</keyword>
<dbReference type="EMBL" id="JAZGSY010000195">
    <property type="protein sequence ID" value="KAL1838745.1"/>
    <property type="molecule type" value="Genomic_DNA"/>
</dbReference>
<protein>
    <recommendedName>
        <fullName evidence="3">beta-galactosidase</fullName>
        <ecNumber evidence="3">3.2.1.23</ecNumber>
    </recommendedName>
</protein>
<feature type="chain" id="PRO_5046342688" description="beta-galactosidase" evidence="7">
    <location>
        <begin position="30"/>
        <end position="258"/>
    </location>
</feature>
<comment type="catalytic activity">
    <reaction evidence="1">
        <text>Hydrolysis of terminal non-reducing beta-D-galactose residues in beta-D-galactosides.</text>
        <dbReference type="EC" id="3.2.1.23"/>
    </reaction>
</comment>
<dbReference type="InterPro" id="IPR001944">
    <property type="entry name" value="Glycoside_Hdrlase_35"/>
</dbReference>
<dbReference type="Gene3D" id="2.60.120.260">
    <property type="entry name" value="Galactose-binding domain-like"/>
    <property type="match status" value="1"/>
</dbReference>
<evidence type="ECO:0000256" key="4">
    <source>
        <dbReference type="ARBA" id="ARBA00022801"/>
    </source>
</evidence>
<evidence type="ECO:0000256" key="1">
    <source>
        <dbReference type="ARBA" id="ARBA00001412"/>
    </source>
</evidence>